<evidence type="ECO:0000313" key="1">
    <source>
        <dbReference type="EMBL" id="KAB0672328.1"/>
    </source>
</evidence>
<dbReference type="PANTHER" id="PTHR41244">
    <property type="entry name" value="RHAMNAN SYNTHESIS F"/>
    <property type="match status" value="1"/>
</dbReference>
<dbReference type="EMBL" id="VZRA01000001">
    <property type="protein sequence ID" value="KAB0672328.1"/>
    <property type="molecule type" value="Genomic_DNA"/>
</dbReference>
<keyword evidence="2" id="KW-1185">Reference proteome</keyword>
<gene>
    <name evidence="1" type="ORF">F6V30_07130</name>
</gene>
<dbReference type="InterPro" id="IPR032719">
    <property type="entry name" value="WbsX"/>
</dbReference>
<reference evidence="1 2" key="1">
    <citation type="journal article" date="2020" name="Microorganisms">
        <title>Description of Three Novel Members in the Family Geobacteraceae, Oryzomonas japonicum gen. nov., sp. nov., Oryzomonas sagensis sp. nov., and Oryzomonas ruber sp. nov.</title>
        <authorList>
            <person name="Xu Z."/>
            <person name="Masuda Y."/>
            <person name="Hayakawa C."/>
            <person name="Ushijima N."/>
            <person name="Kawano K."/>
            <person name="Shiratori Y."/>
            <person name="Senoo K."/>
            <person name="Itoh H."/>
        </authorList>
    </citation>
    <scope>NUCLEOTIDE SEQUENCE [LARGE SCALE GENOMIC DNA]</scope>
    <source>
        <strain evidence="1 2">Red100</strain>
    </source>
</reference>
<keyword evidence="1" id="KW-0378">Hydrolase</keyword>
<evidence type="ECO:0000313" key="2">
    <source>
        <dbReference type="Proteomes" id="UP000798046"/>
    </source>
</evidence>
<dbReference type="RefSeq" id="WP_151156204.1">
    <property type="nucleotide sequence ID" value="NZ_VZRA01000001.1"/>
</dbReference>
<proteinExistence type="predicted"/>
<sequence length="377" mass="43879">MKTIAFYLPQYHPIPENDAWWGKGFTEWTNVAKARPLFLGHHQPQIPADLGFYDLRLEETRIAQAELAREYGIGGFCYYHYWFNGKMLLERPFNDVLTSSKPDFPFCLCWANENWTRRWDGLEQEILMRQNYDDYDPIQHAQWLVQAFKDQRYIKISGRPLFLVYRADHLKNIRNVLAAWKAYALESGFPGLYVCAVKNNQYKLSDAETIEAGFDAIVEFQPNPSDLKGAAMNLKTVTLVRKLNAILEKLNLPRKSDYVRYDYSKVVEAAIKKSPPAYKTFPCIFPNWDNTSRRRFGITVIQNDDATLYAKWLESSMMAVENNPEDEKIVFVNAWNEWAEGCHLEPDTHTGRKFLEATLETLNNFLPKNTQSKSEPT</sequence>
<protein>
    <submittedName>
        <fullName evidence="1">Glycosyl hydrolase</fullName>
    </submittedName>
</protein>
<dbReference type="Proteomes" id="UP000798046">
    <property type="component" value="Unassembled WGS sequence"/>
</dbReference>
<dbReference type="CDD" id="cd11579">
    <property type="entry name" value="Glyco_tran_WbsX"/>
    <property type="match status" value="1"/>
</dbReference>
<accession>A0ABQ6TTI6</accession>
<dbReference type="Gene3D" id="3.20.20.80">
    <property type="entry name" value="Glycosidases"/>
    <property type="match status" value="1"/>
</dbReference>
<dbReference type="Pfam" id="PF14307">
    <property type="entry name" value="Glyco_tran_WbsX"/>
    <property type="match status" value="1"/>
</dbReference>
<comment type="caution">
    <text evidence="1">The sequence shown here is derived from an EMBL/GenBank/DDBJ whole genome shotgun (WGS) entry which is preliminary data.</text>
</comment>
<name>A0ABQ6TTI6_9BACT</name>
<organism evidence="1 2">
    <name type="scientific">Oryzomonas sagensis</name>
    <dbReference type="NCBI Taxonomy" id="2603857"/>
    <lineage>
        <taxon>Bacteria</taxon>
        <taxon>Pseudomonadati</taxon>
        <taxon>Thermodesulfobacteriota</taxon>
        <taxon>Desulfuromonadia</taxon>
        <taxon>Geobacterales</taxon>
        <taxon>Geobacteraceae</taxon>
        <taxon>Oryzomonas</taxon>
    </lineage>
</organism>
<dbReference type="GO" id="GO:0016787">
    <property type="term" value="F:hydrolase activity"/>
    <property type="evidence" value="ECO:0007669"/>
    <property type="project" value="UniProtKB-KW"/>
</dbReference>
<dbReference type="PANTHER" id="PTHR41244:SF1">
    <property type="entry name" value="GLYCOSYLTRANSFERASE"/>
    <property type="match status" value="1"/>
</dbReference>